<dbReference type="PANTHER" id="PTHR37820">
    <property type="entry name" value="CELL DIVISION PROTEIN DIVIB"/>
    <property type="match status" value="1"/>
</dbReference>
<evidence type="ECO:0000256" key="6">
    <source>
        <dbReference type="ARBA" id="ARBA00023136"/>
    </source>
</evidence>
<dbReference type="HAMAP" id="MF_00912">
    <property type="entry name" value="DivIB"/>
    <property type="match status" value="1"/>
</dbReference>
<dbReference type="InterPro" id="IPR005548">
    <property type="entry name" value="Cell_div_FtsQ/DivIB_C"/>
</dbReference>
<evidence type="ECO:0000256" key="8">
    <source>
        <dbReference type="HAMAP-Rule" id="MF_00912"/>
    </source>
</evidence>
<gene>
    <name evidence="8" type="primary">divIB</name>
    <name evidence="10" type="ORF">B0I26_101231</name>
</gene>
<dbReference type="PANTHER" id="PTHR37820:SF1">
    <property type="entry name" value="CELL DIVISION PROTEIN FTSQ"/>
    <property type="match status" value="1"/>
</dbReference>
<keyword evidence="2 8" id="KW-1003">Cell membrane</keyword>
<dbReference type="InterPro" id="IPR050487">
    <property type="entry name" value="FtsQ_DivIB"/>
</dbReference>
<evidence type="ECO:0000256" key="1">
    <source>
        <dbReference type="ARBA" id="ARBA00004370"/>
    </source>
</evidence>
<keyword evidence="4 8" id="KW-0812">Transmembrane</keyword>
<dbReference type="Gene3D" id="3.10.20.310">
    <property type="entry name" value="membrane protein fhac"/>
    <property type="match status" value="1"/>
</dbReference>
<evidence type="ECO:0000256" key="5">
    <source>
        <dbReference type="ARBA" id="ARBA00022989"/>
    </source>
</evidence>
<protein>
    <recommendedName>
        <fullName evidence="8">Cell division protein DivIB</fullName>
    </recommendedName>
</protein>
<keyword evidence="5 8" id="KW-1133">Transmembrane helix</keyword>
<keyword evidence="6 8" id="KW-0472">Membrane</keyword>
<keyword evidence="7 8" id="KW-0131">Cell cycle</keyword>
<dbReference type="PROSITE" id="PS51779">
    <property type="entry name" value="POTRA"/>
    <property type="match status" value="1"/>
</dbReference>
<proteinExistence type="inferred from homology"/>
<dbReference type="InterPro" id="IPR026580">
    <property type="entry name" value="DivIB"/>
</dbReference>
<comment type="subcellular location">
    <subcellularLocation>
        <location evidence="8">Cell membrane</location>
        <topology evidence="8">Single-pass type II membrane protein</topology>
    </subcellularLocation>
    <subcellularLocation>
        <location evidence="1">Membrane</location>
    </subcellularLocation>
    <text evidence="8">Localizes to the division septum.</text>
</comment>
<dbReference type="OrthoDB" id="1819027at2"/>
<evidence type="ECO:0000313" key="10">
    <source>
        <dbReference type="EMBL" id="RAK23275.1"/>
    </source>
</evidence>
<dbReference type="InterPro" id="IPR034746">
    <property type="entry name" value="POTRA"/>
</dbReference>
<comment type="similarity">
    <text evidence="8">Belongs to the FtsQ/DivIB family. DivIB subfamily.</text>
</comment>
<dbReference type="GO" id="GO:0043093">
    <property type="term" value="P:FtsZ-dependent cytokinesis"/>
    <property type="evidence" value="ECO:0007669"/>
    <property type="project" value="UniProtKB-UniRule"/>
</dbReference>
<comment type="caution">
    <text evidence="10">The sequence shown here is derived from an EMBL/GenBank/DDBJ whole genome shotgun (WGS) entry which is preliminary data.</text>
</comment>
<comment type="function">
    <text evidence="8">Cell division protein that may be involved in stabilizing or promoting the assembly of the division complex.</text>
</comment>
<dbReference type="Pfam" id="PF03799">
    <property type="entry name" value="FtsQ_DivIB_C"/>
    <property type="match status" value="1"/>
</dbReference>
<feature type="domain" description="POTRA" evidence="9">
    <location>
        <begin position="50"/>
        <end position="118"/>
    </location>
</feature>
<dbReference type="Proteomes" id="UP000248555">
    <property type="component" value="Unassembled WGS sequence"/>
</dbReference>
<keyword evidence="3 8" id="KW-0132">Cell division</keyword>
<dbReference type="GO" id="GO:0032153">
    <property type="term" value="C:cell division site"/>
    <property type="evidence" value="ECO:0007669"/>
    <property type="project" value="UniProtKB-UniRule"/>
</dbReference>
<dbReference type="InterPro" id="IPR013685">
    <property type="entry name" value="POTRA_FtsQ_type"/>
</dbReference>
<keyword evidence="11" id="KW-1185">Reference proteome</keyword>
<evidence type="ECO:0000313" key="11">
    <source>
        <dbReference type="Proteomes" id="UP000248555"/>
    </source>
</evidence>
<accession>A0A327YU64</accession>
<dbReference type="EMBL" id="QLMH01000001">
    <property type="protein sequence ID" value="RAK23275.1"/>
    <property type="molecule type" value="Genomic_DNA"/>
</dbReference>
<evidence type="ECO:0000256" key="7">
    <source>
        <dbReference type="ARBA" id="ARBA00023306"/>
    </source>
</evidence>
<evidence type="ECO:0000256" key="4">
    <source>
        <dbReference type="ARBA" id="ARBA00022692"/>
    </source>
</evidence>
<dbReference type="RefSeq" id="WP_111643632.1">
    <property type="nucleotide sequence ID" value="NZ_QLMH01000001.1"/>
</dbReference>
<name>A0A327YU64_9BACL</name>
<feature type="transmembrane region" description="Helical" evidence="8">
    <location>
        <begin position="28"/>
        <end position="45"/>
    </location>
</feature>
<dbReference type="Pfam" id="PF08478">
    <property type="entry name" value="POTRA_1"/>
    <property type="match status" value="1"/>
</dbReference>
<reference evidence="10 11" key="1">
    <citation type="submission" date="2018-06" db="EMBL/GenBank/DDBJ databases">
        <title>Genomic Encyclopedia of Type Strains, Phase III (KMG-III): the genomes of soil and plant-associated and newly described type strains.</title>
        <authorList>
            <person name="Whitman W."/>
        </authorList>
    </citation>
    <scope>NUCLEOTIDE SEQUENCE [LARGE SCALE GENOMIC DNA]</scope>
    <source>
        <strain evidence="10 11">CGMCC 1.8979</strain>
    </source>
</reference>
<sequence>MKKNKIVVLEERVPQLKQQRRQKVNRRLVGYVTLFFILILCIIYFQSPLSNIQHLEVKGNKYVSDKQIIKLSGLTNRTSFWKVKDETVEKKISSHPEIASVQLQKRFPNKVILSIKERKRVAYISDKHKFFPVLENGVVLTDAQGAVPDDAPILVNWKEGEDIQEMVAQLTELPSHVLNAISEIHHTPTKHDYYHLTVFMNDGYEVSATVRNFAEKMSLYPSIVSQLDRNVKGIIHLEVSNYFKAYSTDNEKKEGDDNEENTR</sequence>
<organism evidence="10 11">
    <name type="scientific">Paranoxybacillus vitaminiphilus</name>
    <dbReference type="NCBI Taxonomy" id="581036"/>
    <lineage>
        <taxon>Bacteria</taxon>
        <taxon>Bacillati</taxon>
        <taxon>Bacillota</taxon>
        <taxon>Bacilli</taxon>
        <taxon>Bacillales</taxon>
        <taxon>Anoxybacillaceae</taxon>
        <taxon>Paranoxybacillus</taxon>
    </lineage>
</organism>
<dbReference type="AlphaFoldDB" id="A0A327YU64"/>
<evidence type="ECO:0000256" key="2">
    <source>
        <dbReference type="ARBA" id="ARBA00022475"/>
    </source>
</evidence>
<dbReference type="Gene3D" id="3.40.50.10960">
    <property type="match status" value="1"/>
</dbReference>
<evidence type="ECO:0000259" key="9">
    <source>
        <dbReference type="PROSITE" id="PS51779"/>
    </source>
</evidence>
<evidence type="ECO:0000256" key="3">
    <source>
        <dbReference type="ARBA" id="ARBA00022618"/>
    </source>
</evidence>
<dbReference type="GO" id="GO:0005886">
    <property type="term" value="C:plasma membrane"/>
    <property type="evidence" value="ECO:0007669"/>
    <property type="project" value="UniProtKB-SubCell"/>
</dbReference>